<dbReference type="PANTHER" id="PTHR10947:SF0">
    <property type="entry name" value="PHENYLALANINE--TRNA LIGASE BETA SUBUNIT"/>
    <property type="match status" value="1"/>
</dbReference>
<dbReference type="EMBL" id="LCRO01000010">
    <property type="protein sequence ID" value="KKW35357.1"/>
    <property type="molecule type" value="Genomic_DNA"/>
</dbReference>
<dbReference type="Pfam" id="PF03483">
    <property type="entry name" value="B3_4"/>
    <property type="match status" value="1"/>
</dbReference>
<dbReference type="Pfam" id="PF03484">
    <property type="entry name" value="B5"/>
    <property type="match status" value="1"/>
</dbReference>
<dbReference type="GO" id="GO:0003723">
    <property type="term" value="F:RNA binding"/>
    <property type="evidence" value="ECO:0007669"/>
    <property type="project" value="InterPro"/>
</dbReference>
<dbReference type="AlphaFoldDB" id="A0A0G2A3B6"/>
<dbReference type="EC" id="6.1.1.20" evidence="2"/>
<dbReference type="SMART" id="SM00873">
    <property type="entry name" value="B3_4"/>
    <property type="match status" value="1"/>
</dbReference>
<keyword evidence="3 11" id="KW-0436">Ligase</keyword>
<organism evidence="11 12">
    <name type="scientific">Candidatus Adlerbacteria bacterium GW2011_GWA1_54_10</name>
    <dbReference type="NCBI Taxonomy" id="1618605"/>
    <lineage>
        <taxon>Bacteria</taxon>
        <taxon>Candidatus Adleribacteriota</taxon>
    </lineage>
</organism>
<dbReference type="InterPro" id="IPR005147">
    <property type="entry name" value="tRNA_synthase_B5-dom"/>
</dbReference>
<dbReference type="GO" id="GO:0005524">
    <property type="term" value="F:ATP binding"/>
    <property type="evidence" value="ECO:0007669"/>
    <property type="project" value="UniProtKB-KW"/>
</dbReference>
<dbReference type="InterPro" id="IPR005146">
    <property type="entry name" value="B3/B4_tRNA-bd"/>
</dbReference>
<dbReference type="GO" id="GO:0004826">
    <property type="term" value="F:phenylalanine-tRNA ligase activity"/>
    <property type="evidence" value="ECO:0007669"/>
    <property type="project" value="UniProtKB-EC"/>
</dbReference>
<keyword evidence="9" id="KW-0030">Aminoacyl-tRNA synthetase</keyword>
<dbReference type="Gene3D" id="3.30.930.10">
    <property type="entry name" value="Bira Bifunctional Protein, Domain 2"/>
    <property type="match status" value="1"/>
</dbReference>
<dbReference type="Gene3D" id="3.50.40.10">
    <property type="entry name" value="Phenylalanyl-trna Synthetase, Chain B, domain 3"/>
    <property type="match status" value="1"/>
</dbReference>
<comment type="caution">
    <text evidence="11">The sequence shown here is derived from an EMBL/GenBank/DDBJ whole genome shotgun (WGS) entry which is preliminary data.</text>
</comment>
<dbReference type="InterPro" id="IPR009061">
    <property type="entry name" value="DNA-bd_dom_put_sf"/>
</dbReference>
<keyword evidence="6" id="KW-0067">ATP-binding</keyword>
<dbReference type="SUPFAM" id="SSF46955">
    <property type="entry name" value="Putative DNA-binding domain"/>
    <property type="match status" value="2"/>
</dbReference>
<evidence type="ECO:0000256" key="3">
    <source>
        <dbReference type="ARBA" id="ARBA00022598"/>
    </source>
</evidence>
<comment type="cofactor">
    <cofactor evidence="1">
        <name>Mg(2+)</name>
        <dbReference type="ChEBI" id="CHEBI:18420"/>
    </cofactor>
</comment>
<evidence type="ECO:0000256" key="4">
    <source>
        <dbReference type="ARBA" id="ARBA00022723"/>
    </source>
</evidence>
<dbReference type="InterPro" id="IPR045060">
    <property type="entry name" value="Phe-tRNA-ligase_IIc_bsu"/>
</dbReference>
<keyword evidence="5" id="KW-0547">Nucleotide-binding</keyword>
<evidence type="ECO:0000256" key="7">
    <source>
        <dbReference type="ARBA" id="ARBA00022842"/>
    </source>
</evidence>
<dbReference type="Proteomes" id="UP000034740">
    <property type="component" value="Unassembled WGS sequence"/>
</dbReference>
<proteinExistence type="predicted"/>
<evidence type="ECO:0000256" key="6">
    <source>
        <dbReference type="ARBA" id="ARBA00022840"/>
    </source>
</evidence>
<evidence type="ECO:0000313" key="11">
    <source>
        <dbReference type="EMBL" id="KKW35357.1"/>
    </source>
</evidence>
<dbReference type="PANTHER" id="PTHR10947">
    <property type="entry name" value="PHENYLALANYL-TRNA SYNTHETASE BETA CHAIN AND LEUCINE-RICH REPEAT-CONTAINING PROTEIN 47"/>
    <property type="match status" value="1"/>
</dbReference>
<keyword evidence="7" id="KW-0460">Magnesium</keyword>
<keyword evidence="4" id="KW-0479">Metal-binding</keyword>
<dbReference type="GO" id="GO:0009328">
    <property type="term" value="C:phenylalanine-tRNA ligase complex"/>
    <property type="evidence" value="ECO:0007669"/>
    <property type="project" value="TreeGrafter"/>
</dbReference>
<dbReference type="Pfam" id="PF17759">
    <property type="entry name" value="tRNA_synthFbeta"/>
    <property type="match status" value="1"/>
</dbReference>
<dbReference type="GO" id="GO:0006432">
    <property type="term" value="P:phenylalanyl-tRNA aminoacylation"/>
    <property type="evidence" value="ECO:0007669"/>
    <property type="project" value="InterPro"/>
</dbReference>
<dbReference type="InterPro" id="IPR041616">
    <property type="entry name" value="PheRS_beta_core"/>
</dbReference>
<dbReference type="PATRIC" id="fig|1618605.3.peg.598"/>
<evidence type="ECO:0000256" key="1">
    <source>
        <dbReference type="ARBA" id="ARBA00001946"/>
    </source>
</evidence>
<name>A0A0G2A3B6_9BACT</name>
<reference evidence="11 12" key="1">
    <citation type="journal article" date="2015" name="Nature">
        <title>rRNA introns, odd ribosomes, and small enigmatic genomes across a large radiation of phyla.</title>
        <authorList>
            <person name="Brown C.T."/>
            <person name="Hug L.A."/>
            <person name="Thomas B.C."/>
            <person name="Sharon I."/>
            <person name="Castelle C.J."/>
            <person name="Singh A."/>
            <person name="Wilkins M.J."/>
            <person name="Williams K.H."/>
            <person name="Banfield J.F."/>
        </authorList>
    </citation>
    <scope>NUCLEOTIDE SEQUENCE [LARGE SCALE GENOMIC DNA]</scope>
</reference>
<evidence type="ECO:0000313" key="12">
    <source>
        <dbReference type="Proteomes" id="UP000034740"/>
    </source>
</evidence>
<dbReference type="SMART" id="SM00874">
    <property type="entry name" value="B5"/>
    <property type="match status" value="1"/>
</dbReference>
<keyword evidence="8" id="KW-0648">Protein biosynthesis</keyword>
<protein>
    <recommendedName>
        <fullName evidence="2">phenylalanine--tRNA ligase</fullName>
        <ecNumber evidence="2">6.1.1.20</ecNumber>
    </recommendedName>
</protein>
<accession>A0A0G2A3B6</accession>
<sequence length="531" mass="58645">MRISRKWLEKFFDAPLPEAQKIVDALTFHAFEIESVEKVAADDVLDVKVTPNRGHDCLCHRGIAKELSAILNIPLTHDPLSGKSDLPAGKSDLPVSVSIKSDLCRRYIAVLVRGVKVGPSPKWLRERLEAVGARSINNIVDATNFVMLNIGQPLHAFDISKIKSQNSKVNIEVREENGRLMITDGHADKVLGVAGVKGGPESLITESTTDVILESANFDGISVRKTSAALKLRTDASQRFEQGIPPELAGFGALCGAEMIQNLAGGEIAGFVDVYPRPQERRIVSVTLEKINKVLGTDLSEKEVSDAFARLGLKSEGNFTVRVPFERLDLEIPEDLIEEVARIVGYDKIPALPLEPDPSLGKPPVNPNFYAAEKTRDELMSQGYSEVYTSVFAERGERAVLNKVGGGKPYLRDGLIPGLRDALERNSRHKDILGLKKIKLFEIGTVWKDGEEKIALSAFLQIPVHRARRCVLDCRKNRRGKNNSKRGRTTARKNITVRQVRKERKDVARVPSGVPILRAHADRAGGERNYT</sequence>
<evidence type="ECO:0000256" key="8">
    <source>
        <dbReference type="ARBA" id="ARBA00022917"/>
    </source>
</evidence>
<evidence type="ECO:0000256" key="5">
    <source>
        <dbReference type="ARBA" id="ARBA00022741"/>
    </source>
</evidence>
<dbReference type="Gene3D" id="3.30.56.10">
    <property type="match status" value="2"/>
</dbReference>
<dbReference type="GO" id="GO:0000287">
    <property type="term" value="F:magnesium ion binding"/>
    <property type="evidence" value="ECO:0007669"/>
    <property type="project" value="InterPro"/>
</dbReference>
<gene>
    <name evidence="11" type="ORF">UY83_C0010G0025</name>
</gene>
<dbReference type="SUPFAM" id="SSF56037">
    <property type="entry name" value="PheT/TilS domain"/>
    <property type="match status" value="1"/>
</dbReference>
<evidence type="ECO:0000256" key="9">
    <source>
        <dbReference type="ARBA" id="ARBA00023146"/>
    </source>
</evidence>
<dbReference type="InterPro" id="IPR020825">
    <property type="entry name" value="Phe-tRNA_synthase-like_B3/B4"/>
</dbReference>
<evidence type="ECO:0000259" key="10">
    <source>
        <dbReference type="PROSITE" id="PS51483"/>
    </source>
</evidence>
<feature type="domain" description="B5" evidence="10">
    <location>
        <begin position="279"/>
        <end position="351"/>
    </location>
</feature>
<dbReference type="PROSITE" id="PS51483">
    <property type="entry name" value="B5"/>
    <property type="match status" value="1"/>
</dbReference>
<dbReference type="InterPro" id="IPR045864">
    <property type="entry name" value="aa-tRNA-synth_II/BPL/LPL"/>
</dbReference>
<dbReference type="SUPFAM" id="SSF55681">
    <property type="entry name" value="Class II aaRS and biotin synthetases"/>
    <property type="match status" value="1"/>
</dbReference>
<evidence type="ECO:0000256" key="2">
    <source>
        <dbReference type="ARBA" id="ARBA00012814"/>
    </source>
</evidence>